<keyword evidence="3 6" id="KW-0805">Transcription regulation</keyword>
<accession>A0A1Y2CYM4</accession>
<keyword evidence="6" id="KW-0010">Activator</keyword>
<protein>
    <recommendedName>
        <fullName evidence="6">Mediator of RNA polymerase II transcription subunit 10</fullName>
    </recommendedName>
    <alternativeName>
        <fullName evidence="6">Mediator complex subunit 10</fullName>
    </alternativeName>
</protein>
<evidence type="ECO:0000313" key="8">
    <source>
        <dbReference type="Proteomes" id="UP000193642"/>
    </source>
</evidence>
<comment type="subcellular location">
    <subcellularLocation>
        <location evidence="1 6">Nucleus</location>
    </subcellularLocation>
</comment>
<gene>
    <name evidence="6" type="primary">MED10</name>
    <name evidence="7" type="ORF">BCR33DRAFT_712331</name>
</gene>
<reference evidence="7 8" key="1">
    <citation type="submission" date="2016-07" db="EMBL/GenBank/DDBJ databases">
        <title>Pervasive Adenine N6-methylation of Active Genes in Fungi.</title>
        <authorList>
            <consortium name="DOE Joint Genome Institute"/>
            <person name="Mondo S.J."/>
            <person name="Dannebaum R.O."/>
            <person name="Kuo R.C."/>
            <person name="Labutti K."/>
            <person name="Haridas S."/>
            <person name="Kuo A."/>
            <person name="Salamov A."/>
            <person name="Ahrendt S.R."/>
            <person name="Lipzen A."/>
            <person name="Sullivan W."/>
            <person name="Andreopoulos W.B."/>
            <person name="Clum A."/>
            <person name="Lindquist E."/>
            <person name="Daum C."/>
            <person name="Ramamoorthy G.K."/>
            <person name="Gryganskyi A."/>
            <person name="Culley D."/>
            <person name="Magnuson J.K."/>
            <person name="James T.Y."/>
            <person name="O'Malley M.A."/>
            <person name="Stajich J.E."/>
            <person name="Spatafora J.W."/>
            <person name="Visel A."/>
            <person name="Grigoriev I.V."/>
        </authorList>
    </citation>
    <scope>NUCLEOTIDE SEQUENCE [LARGE SCALE GENOMIC DNA]</scope>
    <source>
        <strain evidence="7 8">JEL800</strain>
    </source>
</reference>
<keyword evidence="5 6" id="KW-0539">Nucleus</keyword>
<evidence type="ECO:0000256" key="6">
    <source>
        <dbReference type="RuleBase" id="RU364146"/>
    </source>
</evidence>
<proteinExistence type="inferred from homology"/>
<evidence type="ECO:0000256" key="2">
    <source>
        <dbReference type="ARBA" id="ARBA00005389"/>
    </source>
</evidence>
<evidence type="ECO:0000256" key="1">
    <source>
        <dbReference type="ARBA" id="ARBA00004123"/>
    </source>
</evidence>
<evidence type="ECO:0000256" key="4">
    <source>
        <dbReference type="ARBA" id="ARBA00023163"/>
    </source>
</evidence>
<organism evidence="7 8">
    <name type="scientific">Rhizoclosmatium globosum</name>
    <dbReference type="NCBI Taxonomy" id="329046"/>
    <lineage>
        <taxon>Eukaryota</taxon>
        <taxon>Fungi</taxon>
        <taxon>Fungi incertae sedis</taxon>
        <taxon>Chytridiomycota</taxon>
        <taxon>Chytridiomycota incertae sedis</taxon>
        <taxon>Chytridiomycetes</taxon>
        <taxon>Chytridiales</taxon>
        <taxon>Chytriomycetaceae</taxon>
        <taxon>Rhizoclosmatium</taxon>
    </lineage>
</organism>
<dbReference type="GO" id="GO:0003712">
    <property type="term" value="F:transcription coregulator activity"/>
    <property type="evidence" value="ECO:0007669"/>
    <property type="project" value="InterPro"/>
</dbReference>
<dbReference type="AlphaFoldDB" id="A0A1Y2CYM4"/>
<keyword evidence="4 6" id="KW-0804">Transcription</keyword>
<dbReference type="GO" id="GO:0006357">
    <property type="term" value="P:regulation of transcription by RNA polymerase II"/>
    <property type="evidence" value="ECO:0007669"/>
    <property type="project" value="InterPro"/>
</dbReference>
<dbReference type="Proteomes" id="UP000193642">
    <property type="component" value="Unassembled WGS sequence"/>
</dbReference>
<keyword evidence="8" id="KW-1185">Reference proteome</keyword>
<comment type="similarity">
    <text evidence="2 6">Belongs to the Mediator complex subunit 10 family.</text>
</comment>
<evidence type="ECO:0000256" key="3">
    <source>
        <dbReference type="ARBA" id="ARBA00023015"/>
    </source>
</evidence>
<dbReference type="GO" id="GO:0016592">
    <property type="term" value="C:mediator complex"/>
    <property type="evidence" value="ECO:0007669"/>
    <property type="project" value="InterPro"/>
</dbReference>
<comment type="function">
    <text evidence="6">Component of the Mediator complex, a coactivator involved in the regulated transcription of nearly all RNA polymerase II-dependent genes. Mediator functions as a bridge to convey information from gene-specific regulatory proteins to the basal RNA polymerase II transcription machinery. Mediator is recruited to promoters by direct interactions with regulatory proteins and serves as a scaffold for the assembly of a functional preinitiation complex with RNA polymerase II and the general transcription factors.</text>
</comment>
<dbReference type="Pfam" id="PF09748">
    <property type="entry name" value="Med10"/>
    <property type="match status" value="1"/>
</dbReference>
<dbReference type="STRING" id="329046.A0A1Y2CYM4"/>
<name>A0A1Y2CYM4_9FUNG</name>
<evidence type="ECO:0000256" key="5">
    <source>
        <dbReference type="ARBA" id="ARBA00023242"/>
    </source>
</evidence>
<dbReference type="OrthoDB" id="337270at2759"/>
<comment type="caution">
    <text evidence="7">The sequence shown here is derived from an EMBL/GenBank/DDBJ whole genome shotgun (WGS) entry which is preliminary data.</text>
</comment>
<dbReference type="EMBL" id="MCGO01000004">
    <property type="protein sequence ID" value="ORY52118.1"/>
    <property type="molecule type" value="Genomic_DNA"/>
</dbReference>
<sequence length="138" mass="15078">MGESIADEQALAALEKSIASTIDTLLKISATTFDYQADSGPVLQRRITKLTNNLANVEAAGQAVETNVPLSAVECIESGASPDTYTKSITQVLVDKNQKTNGIITAVTNLHNQLAEEIRKNYPELHAEYERMLKEEDK</sequence>
<evidence type="ECO:0000313" key="7">
    <source>
        <dbReference type="EMBL" id="ORY52118.1"/>
    </source>
</evidence>
<comment type="subunit">
    <text evidence="6">Component of the Mediator complex.</text>
</comment>
<dbReference type="InterPro" id="IPR019145">
    <property type="entry name" value="Mediator_Med10"/>
</dbReference>